<dbReference type="GO" id="GO:0003682">
    <property type="term" value="F:chromatin binding"/>
    <property type="evidence" value="ECO:0007669"/>
    <property type="project" value="TreeGrafter"/>
</dbReference>
<keyword evidence="5" id="KW-0539">Nucleus</keyword>
<dbReference type="InterPro" id="IPR015943">
    <property type="entry name" value="WD40/YVTN_repeat-like_dom_sf"/>
</dbReference>
<name>A0A914YLC9_9BILA</name>
<protein>
    <submittedName>
        <fullName evidence="8">Uncharacterized protein</fullName>
    </submittedName>
</protein>
<dbReference type="PANTHER" id="PTHR19861:SF0">
    <property type="entry name" value="WD REPEAT-CONTAINING PROTEIN 82"/>
    <property type="match status" value="1"/>
</dbReference>
<evidence type="ECO:0000256" key="5">
    <source>
        <dbReference type="ARBA" id="ARBA00023242"/>
    </source>
</evidence>
<dbReference type="PANTHER" id="PTHR19861">
    <property type="entry name" value="WD40 REPEAT PROTEIN SWD2"/>
    <property type="match status" value="1"/>
</dbReference>
<dbReference type="PROSITE" id="PS50082">
    <property type="entry name" value="WD_REPEATS_2"/>
    <property type="match status" value="2"/>
</dbReference>
<sequence length="204" mass="23074">MSESFKPLGSNLLKMKPKKFFAKYKSPICSLDFSADGKKLVTTAENNYISLYDVLKGDVIKIINSKVYGAGHVYFGAHPETILVSSTLKDHTVRYMSLYDNKCIRVFTGHTEKITNMTLSPIRDLLITCSDDKTVRMWDIRQNECTHKMESGTFGALSSVDPESLVAAIALDSKILNYLIFEIWKLVLFKLFLSKTNYVVHGQI</sequence>
<dbReference type="Gene3D" id="2.130.10.10">
    <property type="entry name" value="YVTN repeat-like/Quinoprotein amine dehydrogenase"/>
    <property type="match status" value="1"/>
</dbReference>
<dbReference type="SMART" id="SM00320">
    <property type="entry name" value="WD40"/>
    <property type="match status" value="2"/>
</dbReference>
<dbReference type="InterPro" id="IPR019775">
    <property type="entry name" value="WD40_repeat_CS"/>
</dbReference>
<dbReference type="PROSITE" id="PS00678">
    <property type="entry name" value="WD_REPEATS_1"/>
    <property type="match status" value="1"/>
</dbReference>
<dbReference type="AlphaFoldDB" id="A0A914YLC9"/>
<keyword evidence="4" id="KW-0677">Repeat</keyword>
<proteinExistence type="inferred from homology"/>
<accession>A0A914YLC9</accession>
<evidence type="ECO:0000256" key="1">
    <source>
        <dbReference type="ARBA" id="ARBA00004123"/>
    </source>
</evidence>
<dbReference type="GO" id="GO:0048188">
    <property type="term" value="C:Set1C/COMPASS complex"/>
    <property type="evidence" value="ECO:0007669"/>
    <property type="project" value="TreeGrafter"/>
</dbReference>
<keyword evidence="3 6" id="KW-0853">WD repeat</keyword>
<dbReference type="InterPro" id="IPR036322">
    <property type="entry name" value="WD40_repeat_dom_sf"/>
</dbReference>
<dbReference type="Pfam" id="PF00400">
    <property type="entry name" value="WD40"/>
    <property type="match status" value="2"/>
</dbReference>
<evidence type="ECO:0000256" key="6">
    <source>
        <dbReference type="PROSITE-ProRule" id="PRU00221"/>
    </source>
</evidence>
<evidence type="ECO:0000313" key="7">
    <source>
        <dbReference type="Proteomes" id="UP000887577"/>
    </source>
</evidence>
<reference evidence="8" key="1">
    <citation type="submission" date="2022-11" db="UniProtKB">
        <authorList>
            <consortium name="WormBaseParasite"/>
        </authorList>
    </citation>
    <scope>IDENTIFICATION</scope>
</reference>
<dbReference type="WBParaSite" id="PSU_v2.g18125.t1">
    <property type="protein sequence ID" value="PSU_v2.g18125.t1"/>
    <property type="gene ID" value="PSU_v2.g18125"/>
</dbReference>
<evidence type="ECO:0000256" key="2">
    <source>
        <dbReference type="ARBA" id="ARBA00005616"/>
    </source>
</evidence>
<dbReference type="Proteomes" id="UP000887577">
    <property type="component" value="Unplaced"/>
</dbReference>
<evidence type="ECO:0000256" key="4">
    <source>
        <dbReference type="ARBA" id="ARBA00022737"/>
    </source>
</evidence>
<dbReference type="InterPro" id="IPR001680">
    <property type="entry name" value="WD40_rpt"/>
</dbReference>
<dbReference type="PROSITE" id="PS50294">
    <property type="entry name" value="WD_REPEATS_REGION"/>
    <property type="match status" value="1"/>
</dbReference>
<comment type="similarity">
    <text evidence="2">Belongs to the WD repeat SWD2 family.</text>
</comment>
<evidence type="ECO:0000313" key="8">
    <source>
        <dbReference type="WBParaSite" id="PSU_v2.g18125.t1"/>
    </source>
</evidence>
<evidence type="ECO:0000256" key="3">
    <source>
        <dbReference type="ARBA" id="ARBA00022574"/>
    </source>
</evidence>
<feature type="repeat" description="WD" evidence="6">
    <location>
        <begin position="107"/>
        <end position="148"/>
    </location>
</feature>
<comment type="subcellular location">
    <subcellularLocation>
        <location evidence="1">Nucleus</location>
    </subcellularLocation>
</comment>
<feature type="repeat" description="WD" evidence="6">
    <location>
        <begin position="21"/>
        <end position="62"/>
    </location>
</feature>
<dbReference type="SUPFAM" id="SSF50978">
    <property type="entry name" value="WD40 repeat-like"/>
    <property type="match status" value="1"/>
</dbReference>
<organism evidence="7 8">
    <name type="scientific">Panagrolaimus superbus</name>
    <dbReference type="NCBI Taxonomy" id="310955"/>
    <lineage>
        <taxon>Eukaryota</taxon>
        <taxon>Metazoa</taxon>
        <taxon>Ecdysozoa</taxon>
        <taxon>Nematoda</taxon>
        <taxon>Chromadorea</taxon>
        <taxon>Rhabditida</taxon>
        <taxon>Tylenchina</taxon>
        <taxon>Panagrolaimomorpha</taxon>
        <taxon>Panagrolaimoidea</taxon>
        <taxon>Panagrolaimidae</taxon>
        <taxon>Panagrolaimus</taxon>
    </lineage>
</organism>
<dbReference type="InterPro" id="IPR037867">
    <property type="entry name" value="Swd2/WDR82"/>
</dbReference>
<dbReference type="GO" id="GO:0016070">
    <property type="term" value="P:RNA metabolic process"/>
    <property type="evidence" value="ECO:0007669"/>
    <property type="project" value="UniProtKB-ARBA"/>
</dbReference>
<keyword evidence="7" id="KW-1185">Reference proteome</keyword>